<gene>
    <name evidence="2" type="ORF">LZ480_08080</name>
</gene>
<dbReference type="Proteomes" id="UP001316087">
    <property type="component" value="Unassembled WGS sequence"/>
</dbReference>
<accession>A0ABS9UCH6</accession>
<keyword evidence="1" id="KW-0812">Transmembrane</keyword>
<feature type="transmembrane region" description="Helical" evidence="1">
    <location>
        <begin position="44"/>
        <end position="65"/>
    </location>
</feature>
<organism evidence="2 3">
    <name type="scientific">Solibacillus palustris</name>
    <dbReference type="NCBI Taxonomy" id="2908203"/>
    <lineage>
        <taxon>Bacteria</taxon>
        <taxon>Bacillati</taxon>
        <taxon>Bacillota</taxon>
        <taxon>Bacilli</taxon>
        <taxon>Bacillales</taxon>
        <taxon>Caryophanaceae</taxon>
        <taxon>Solibacillus</taxon>
    </lineage>
</organism>
<keyword evidence="2" id="KW-0378">Hydrolase</keyword>
<keyword evidence="2" id="KW-0067">ATP-binding</keyword>
<keyword evidence="1" id="KW-0472">Membrane</keyword>
<keyword evidence="3" id="KW-1185">Reference proteome</keyword>
<dbReference type="RefSeq" id="WP_241368900.1">
    <property type="nucleotide sequence ID" value="NZ_JAKZFC010000002.1"/>
</dbReference>
<comment type="caution">
    <text evidence="2">The sequence shown here is derived from an EMBL/GenBank/DDBJ whole genome shotgun (WGS) entry which is preliminary data.</text>
</comment>
<dbReference type="EMBL" id="JAKZFC010000002">
    <property type="protein sequence ID" value="MCH7321849.1"/>
    <property type="molecule type" value="Genomic_DNA"/>
</dbReference>
<proteinExistence type="predicted"/>
<feature type="transmembrane region" description="Helical" evidence="1">
    <location>
        <begin position="110"/>
        <end position="130"/>
    </location>
</feature>
<sequence length="132" mass="15387">MMQRLMTAVVAALVFTVSLKGLHLFHLIKWNPIHFLQKVEKFEWTTFACWMVLFFILFAVAYVLLIIFQLPIFVSPLVVSLVFGLVMALVVEWQVRNLPIEWTSIKKLSVPFIVLLLISMRFLSETAFTIRK</sequence>
<protein>
    <submittedName>
        <fullName evidence="2">DNA helicase</fullName>
    </submittedName>
</protein>
<keyword evidence="2" id="KW-0547">Nucleotide-binding</keyword>
<feature type="transmembrane region" description="Helical" evidence="1">
    <location>
        <begin position="72"/>
        <end position="90"/>
    </location>
</feature>
<reference evidence="2 3" key="1">
    <citation type="submission" date="2022-03" db="EMBL/GenBank/DDBJ databases">
        <authorList>
            <person name="Jo J.-H."/>
            <person name="Im W.-T."/>
        </authorList>
    </citation>
    <scope>NUCLEOTIDE SEQUENCE [LARGE SCALE GENOMIC DNA]</scope>
    <source>
        <strain evidence="2 3">MA9</strain>
    </source>
</reference>
<evidence type="ECO:0000313" key="2">
    <source>
        <dbReference type="EMBL" id="MCH7321849.1"/>
    </source>
</evidence>
<dbReference type="GO" id="GO:0004386">
    <property type="term" value="F:helicase activity"/>
    <property type="evidence" value="ECO:0007669"/>
    <property type="project" value="UniProtKB-KW"/>
</dbReference>
<keyword evidence="2" id="KW-0347">Helicase</keyword>
<evidence type="ECO:0000256" key="1">
    <source>
        <dbReference type="SAM" id="Phobius"/>
    </source>
</evidence>
<name>A0ABS9UCH6_9BACL</name>
<keyword evidence="1" id="KW-1133">Transmembrane helix</keyword>
<evidence type="ECO:0000313" key="3">
    <source>
        <dbReference type="Proteomes" id="UP001316087"/>
    </source>
</evidence>